<keyword evidence="2" id="KW-1185">Reference proteome</keyword>
<feature type="non-terminal residue" evidence="1">
    <location>
        <position position="92"/>
    </location>
</feature>
<dbReference type="Proteomes" id="UP000837857">
    <property type="component" value="Chromosome 20"/>
</dbReference>
<reference evidence="1" key="1">
    <citation type="submission" date="2022-03" db="EMBL/GenBank/DDBJ databases">
        <authorList>
            <person name="Martin H S."/>
        </authorList>
    </citation>
    <scope>NUCLEOTIDE SEQUENCE</scope>
</reference>
<evidence type="ECO:0008006" key="3">
    <source>
        <dbReference type="Google" id="ProtNLM"/>
    </source>
</evidence>
<accession>A0ABN8I9S4</accession>
<sequence length="92" mass="10881">MVAIMVEEGREREIHYACTKDIRKTLETWKIRKNQEIEDMVSEPNIMGETKTARLRWLGQLERMMKQGSEESLWWTTWRPTAGWAAKTPLEG</sequence>
<dbReference type="EMBL" id="OW152832">
    <property type="protein sequence ID" value="CAH2051655.1"/>
    <property type="molecule type" value="Genomic_DNA"/>
</dbReference>
<organism evidence="1 2">
    <name type="scientific">Iphiclides podalirius</name>
    <name type="common">scarce swallowtail</name>
    <dbReference type="NCBI Taxonomy" id="110791"/>
    <lineage>
        <taxon>Eukaryota</taxon>
        <taxon>Metazoa</taxon>
        <taxon>Ecdysozoa</taxon>
        <taxon>Arthropoda</taxon>
        <taxon>Hexapoda</taxon>
        <taxon>Insecta</taxon>
        <taxon>Pterygota</taxon>
        <taxon>Neoptera</taxon>
        <taxon>Endopterygota</taxon>
        <taxon>Lepidoptera</taxon>
        <taxon>Glossata</taxon>
        <taxon>Ditrysia</taxon>
        <taxon>Papilionoidea</taxon>
        <taxon>Papilionidae</taxon>
        <taxon>Papilioninae</taxon>
        <taxon>Iphiclides</taxon>
    </lineage>
</organism>
<evidence type="ECO:0000313" key="2">
    <source>
        <dbReference type="Proteomes" id="UP000837857"/>
    </source>
</evidence>
<name>A0ABN8I9S4_9NEOP</name>
<evidence type="ECO:0000313" key="1">
    <source>
        <dbReference type="EMBL" id="CAH2051655.1"/>
    </source>
</evidence>
<protein>
    <recommendedName>
        <fullName evidence="3">Reverse transcriptase</fullName>
    </recommendedName>
</protein>
<proteinExistence type="predicted"/>
<gene>
    <name evidence="1" type="ORF">IPOD504_LOCUS7876</name>
</gene>